<dbReference type="GO" id="GO:0007155">
    <property type="term" value="P:cell adhesion"/>
    <property type="evidence" value="ECO:0007669"/>
    <property type="project" value="InterPro"/>
</dbReference>
<dbReference type="InterPro" id="IPR050330">
    <property type="entry name" value="Bact_OuterMem_StrucFunc"/>
</dbReference>
<dbReference type="InterPro" id="IPR006665">
    <property type="entry name" value="OmpA-like"/>
</dbReference>
<dbReference type="Gene3D" id="3.30.1330.60">
    <property type="entry name" value="OmpA-like domain"/>
    <property type="match status" value="1"/>
</dbReference>
<evidence type="ECO:0000256" key="2">
    <source>
        <dbReference type="ARBA" id="ARBA00022729"/>
    </source>
</evidence>
<dbReference type="PANTHER" id="PTHR30329:SF21">
    <property type="entry name" value="LIPOPROTEIN YIAD-RELATED"/>
    <property type="match status" value="1"/>
</dbReference>
<dbReference type="PROSITE" id="PS01068">
    <property type="entry name" value="OMPA_1"/>
    <property type="match status" value="1"/>
</dbReference>
<dbReference type="GO" id="GO:0009279">
    <property type="term" value="C:cell outer membrane"/>
    <property type="evidence" value="ECO:0007669"/>
    <property type="project" value="UniProtKB-SubCell"/>
</dbReference>
<proteinExistence type="predicted"/>
<dbReference type="GO" id="GO:0005509">
    <property type="term" value="F:calcium ion binding"/>
    <property type="evidence" value="ECO:0007669"/>
    <property type="project" value="InterPro"/>
</dbReference>
<feature type="domain" description="OmpA-like" evidence="8">
    <location>
        <begin position="364"/>
        <end position="484"/>
    </location>
</feature>
<evidence type="ECO:0000256" key="7">
    <source>
        <dbReference type="SAM" id="SignalP"/>
    </source>
</evidence>
<dbReference type="RefSeq" id="WP_180855893.1">
    <property type="nucleotide sequence ID" value="NZ_CAIJDE010000017.1"/>
</dbReference>
<evidence type="ECO:0000259" key="8">
    <source>
        <dbReference type="PROSITE" id="PS51123"/>
    </source>
</evidence>
<dbReference type="Pfam" id="PF02412">
    <property type="entry name" value="TSP_3"/>
    <property type="match status" value="4"/>
</dbReference>
<dbReference type="PROSITE" id="PS51123">
    <property type="entry name" value="OMPA_2"/>
    <property type="match status" value="1"/>
</dbReference>
<dbReference type="PANTHER" id="PTHR30329">
    <property type="entry name" value="STATOR ELEMENT OF FLAGELLAR MOTOR COMPLEX"/>
    <property type="match status" value="1"/>
</dbReference>
<sequence>MKHLNKLLVAVMMVMGLSSHAQDSNNPWAISFGVNAVDTRTSASPDHVDFFPAHFSQPFAVKDNWNILPSLSYIGVSRYVGSGFSVGLQGSVNKIDKYVLYAPTAAGHDSRGMIVYNPGDLMYYGIDATIKYSFQELIKSKVIDPSLSVGGGYTFFGDSSYGTVNPGAGITFWFTDAIGLELATKYKWSVSGNREEADGVTPDAPSHFQHTAGLVFKFGGKDTDGDGIYDKDDACPDVAGLKQFNGCPDTDGDGIVDASDACPNEFGLAALNGCPDRDGDGVADKDDACPDTAGLAALKGCPDTDGDGIADKDDKCPTVAGPKENGGCPFLDADKDGVLDKDDDCPTVAGPASNRGCPEVSSQALEDLKVQARAIYFNSGKATFKTGDKETPARLDAIKEILKNYPNAKFSIEGHTDSTGSAKINDKLSQDRADAVKNALIERGVNAENLESKGFGSSQPVASNKTAAGKAQNRRTEIKHIGSKYQGKL</sequence>
<dbReference type="PRINTS" id="PR01021">
    <property type="entry name" value="OMPADOMAIN"/>
</dbReference>
<feature type="compositionally biased region" description="Polar residues" evidence="6">
    <location>
        <begin position="455"/>
        <end position="466"/>
    </location>
</feature>
<keyword evidence="4" id="KW-0998">Cell outer membrane</keyword>
<evidence type="ECO:0000256" key="5">
    <source>
        <dbReference type="PROSITE-ProRule" id="PRU00473"/>
    </source>
</evidence>
<dbReference type="SUPFAM" id="SSF103088">
    <property type="entry name" value="OmpA-like"/>
    <property type="match status" value="1"/>
</dbReference>
<keyword evidence="10" id="KW-1185">Reference proteome</keyword>
<feature type="region of interest" description="Disordered" evidence="6">
    <location>
        <begin position="451"/>
        <end position="489"/>
    </location>
</feature>
<evidence type="ECO:0000313" key="9">
    <source>
        <dbReference type="EMBL" id="CAC9972350.1"/>
    </source>
</evidence>
<dbReference type="CDD" id="cd07185">
    <property type="entry name" value="OmpA_C-like"/>
    <property type="match status" value="1"/>
</dbReference>
<dbReference type="Proteomes" id="UP000533639">
    <property type="component" value="Unassembled WGS sequence"/>
</dbReference>
<comment type="caution">
    <text evidence="9">The sequence shown here is derived from an EMBL/GenBank/DDBJ whole genome shotgun (WGS) entry which is preliminary data.</text>
</comment>
<keyword evidence="2 7" id="KW-0732">Signal</keyword>
<dbReference type="InterPro" id="IPR006664">
    <property type="entry name" value="OMP_bac"/>
</dbReference>
<protein>
    <submittedName>
        <fullName evidence="9">OmpA family protein</fullName>
    </submittedName>
</protein>
<accession>A0A9N8IXR9</accession>
<dbReference type="InterPro" id="IPR028974">
    <property type="entry name" value="TSP_type-3_rpt"/>
</dbReference>
<evidence type="ECO:0000256" key="1">
    <source>
        <dbReference type="ARBA" id="ARBA00004442"/>
    </source>
</evidence>
<evidence type="ECO:0000256" key="6">
    <source>
        <dbReference type="SAM" id="MobiDB-lite"/>
    </source>
</evidence>
<dbReference type="AlphaFoldDB" id="A0A9N8IXR9"/>
<dbReference type="InterPro" id="IPR003367">
    <property type="entry name" value="Thrombospondin_3-like_rpt"/>
</dbReference>
<name>A0A9N8IXR9_9FLAO</name>
<dbReference type="SUPFAM" id="SSF103647">
    <property type="entry name" value="TSP type-3 repeat"/>
    <property type="match status" value="2"/>
</dbReference>
<evidence type="ECO:0000256" key="4">
    <source>
        <dbReference type="ARBA" id="ARBA00023237"/>
    </source>
</evidence>
<feature type="signal peptide" evidence="7">
    <location>
        <begin position="1"/>
        <end position="21"/>
    </location>
</feature>
<dbReference type="EMBL" id="CAIJDE010000017">
    <property type="protein sequence ID" value="CAC9972350.1"/>
    <property type="molecule type" value="Genomic_DNA"/>
</dbReference>
<keyword evidence="3 5" id="KW-0472">Membrane</keyword>
<evidence type="ECO:0000313" key="10">
    <source>
        <dbReference type="Proteomes" id="UP000533639"/>
    </source>
</evidence>
<reference evidence="9 10" key="1">
    <citation type="submission" date="2020-06" db="EMBL/GenBank/DDBJ databases">
        <authorList>
            <person name="Criscuolo A."/>
        </authorList>
    </citation>
    <scope>NUCLEOTIDE SEQUENCE [LARGE SCALE GENOMIC DNA]</scope>
    <source>
        <strain evidence="9">PXU-55</strain>
    </source>
</reference>
<feature type="chain" id="PRO_5040135031" evidence="7">
    <location>
        <begin position="22"/>
        <end position="489"/>
    </location>
</feature>
<dbReference type="Gene3D" id="4.10.1080.10">
    <property type="entry name" value="TSP type-3 repeat"/>
    <property type="match status" value="1"/>
</dbReference>
<organism evidence="9 10">
    <name type="scientific">Flavobacterium panici</name>
    <dbReference type="NCBI Taxonomy" id="2654843"/>
    <lineage>
        <taxon>Bacteria</taxon>
        <taxon>Pseudomonadati</taxon>
        <taxon>Bacteroidota</taxon>
        <taxon>Flavobacteriia</taxon>
        <taxon>Flavobacteriales</taxon>
        <taxon>Flavobacteriaceae</taxon>
        <taxon>Flavobacterium</taxon>
    </lineage>
</organism>
<dbReference type="InterPro" id="IPR006690">
    <property type="entry name" value="OMPA-like_CS"/>
</dbReference>
<dbReference type="InterPro" id="IPR036737">
    <property type="entry name" value="OmpA-like_sf"/>
</dbReference>
<comment type="subcellular location">
    <subcellularLocation>
        <location evidence="1">Cell outer membrane</location>
    </subcellularLocation>
</comment>
<gene>
    <name evidence="9" type="ORF">FLAPXU55_00026</name>
</gene>
<dbReference type="Pfam" id="PF00691">
    <property type="entry name" value="OmpA"/>
    <property type="match status" value="1"/>
</dbReference>
<evidence type="ECO:0000256" key="3">
    <source>
        <dbReference type="ARBA" id="ARBA00023136"/>
    </source>
</evidence>